<proteinExistence type="predicted"/>
<organism evidence="1 2">
    <name type="scientific">Colocasia esculenta</name>
    <name type="common">Wild taro</name>
    <name type="synonym">Arum esculentum</name>
    <dbReference type="NCBI Taxonomy" id="4460"/>
    <lineage>
        <taxon>Eukaryota</taxon>
        <taxon>Viridiplantae</taxon>
        <taxon>Streptophyta</taxon>
        <taxon>Embryophyta</taxon>
        <taxon>Tracheophyta</taxon>
        <taxon>Spermatophyta</taxon>
        <taxon>Magnoliopsida</taxon>
        <taxon>Liliopsida</taxon>
        <taxon>Araceae</taxon>
        <taxon>Aroideae</taxon>
        <taxon>Colocasieae</taxon>
        <taxon>Colocasia</taxon>
    </lineage>
</organism>
<keyword evidence="2" id="KW-1185">Reference proteome</keyword>
<sequence>MGEVTRFRGPTGHRQSSIDFPFFFSLWP</sequence>
<gene>
    <name evidence="1" type="ORF">Taro_052353</name>
</gene>
<reference evidence="1" key="1">
    <citation type="submission" date="2017-07" db="EMBL/GenBank/DDBJ databases">
        <title>Taro Niue Genome Assembly and Annotation.</title>
        <authorList>
            <person name="Atibalentja N."/>
            <person name="Keating K."/>
            <person name="Fields C.J."/>
        </authorList>
    </citation>
    <scope>NUCLEOTIDE SEQUENCE</scope>
    <source>
        <strain evidence="1">Niue_2</strain>
        <tissue evidence="1">Leaf</tissue>
    </source>
</reference>
<comment type="caution">
    <text evidence="1">The sequence shown here is derived from an EMBL/GenBank/DDBJ whole genome shotgun (WGS) entry which is preliminary data.</text>
</comment>
<name>A0A843XJG8_COLES</name>
<dbReference type="AlphaFoldDB" id="A0A843XJG8"/>
<dbReference type="EMBL" id="NMUH01008856">
    <property type="protein sequence ID" value="MQM19351.1"/>
    <property type="molecule type" value="Genomic_DNA"/>
</dbReference>
<dbReference type="Proteomes" id="UP000652761">
    <property type="component" value="Unassembled WGS sequence"/>
</dbReference>
<protein>
    <submittedName>
        <fullName evidence="1">Uncharacterized protein</fullName>
    </submittedName>
</protein>
<evidence type="ECO:0000313" key="2">
    <source>
        <dbReference type="Proteomes" id="UP000652761"/>
    </source>
</evidence>
<evidence type="ECO:0000313" key="1">
    <source>
        <dbReference type="EMBL" id="MQM19351.1"/>
    </source>
</evidence>
<accession>A0A843XJG8</accession>